<proteinExistence type="predicted"/>
<accession>A0ACB8X189</accession>
<dbReference type="EMBL" id="CM041535">
    <property type="protein sequence ID" value="KAI3372713.1"/>
    <property type="molecule type" value="Genomic_DNA"/>
</dbReference>
<feature type="non-terminal residue" evidence="1">
    <location>
        <position position="1"/>
    </location>
</feature>
<name>A0ACB8X189_9TELE</name>
<gene>
    <name evidence="1" type="ORF">L3Q82_023181</name>
</gene>
<sequence>GPSVRALRSDRWQQGRGRTHAGGSEEEKWAGLHRHDSATFERPFPVGIKTSTDRRSCQQTDGRRSRKAQRTALRRPKMVQDNAQIRLRGAQDFMAYYDFVCARQESAPVPAIKMNLDKGMLDFNGDRVKLTDWPPILSSISINKHLHHIAISSTYQASLGSGDPDRRYYKSTFKKKIPAIRSKDMTFKLCKALRDCLTVSPNLKTLQLNGLPLRERDLITLTKRATTIPVCHSRGTVPKPPCNVAEACQPRQPHNIQRLEVLRADLIHPRRLATEELANYLSDFGSGDGRVHLRVPSLRFLTGRQVGLGLRRSSKYFFHRPTMSPVKGLAKSVSLENLSLANCPISDEGLEVICQSVKYSTSIKTVDFTGCSLTWRGAEHMANIIRHQGMQRHGTAWAESLRYRQPQFEGMGGLRRVTLNCNTLIGDRGAAALAHELAEDLWVKAVDLQRCGLSSEGARRLLEALKTNSALCVLDIRSNPLVDKVLIKTVIEKVLMNADGQSPEYCWIKPAATEPQRASGPKRRALSSTVRGKTTLRIGMSPRKAASPGGRSSGVAQTQKPYSRSHYVPWRAAARAGRQRGMPPGVTVMDQSFQGAATVKVTVESDSEGEEDEDEEEEEGEVVVEVEPRPSSLSLQDRISGRQLERMQMELKECRLRLAEERRARLKAESRLMEYELENTRLRDTNLSLSEALEAAGSSSAPPAFSALEDEAVLESIESSFTKFHAFLDLLKDAGWVSLKPASTLISLWTGTVPVWLLVLNFLFSLFSFLFLPLPNFILLPSGKSQTTCSLGQLASLAGIDKSDFQHLGRPQLSSTIGPHLNGASSLARGECRDVWVKTDDPSLVGNVLPAPPGGPADTTTPRSPLSVRESLHENRQLDVTFTQASGPSVGHGAGGEGEPDRYSKPDTQRDSGSERSLRSHKSFDKVYFGQTFQTQPSHPKSNSSSHRSNSSHGYSFNNSYAHSRASHSNGSLGGLSGRSSVSDIISDKAESVASVGSRNRGQGRLVTMGQSGSEGSDYPGRETLERIKSLDVRSDNDSF</sequence>
<organism evidence="1 2">
    <name type="scientific">Scortum barcoo</name>
    <name type="common">barcoo grunter</name>
    <dbReference type="NCBI Taxonomy" id="214431"/>
    <lineage>
        <taxon>Eukaryota</taxon>
        <taxon>Metazoa</taxon>
        <taxon>Chordata</taxon>
        <taxon>Craniata</taxon>
        <taxon>Vertebrata</taxon>
        <taxon>Euteleostomi</taxon>
        <taxon>Actinopterygii</taxon>
        <taxon>Neopterygii</taxon>
        <taxon>Teleostei</taxon>
        <taxon>Neoteleostei</taxon>
        <taxon>Acanthomorphata</taxon>
        <taxon>Eupercaria</taxon>
        <taxon>Centrarchiformes</taxon>
        <taxon>Terapontoidei</taxon>
        <taxon>Terapontidae</taxon>
        <taxon>Scortum</taxon>
    </lineage>
</organism>
<protein>
    <submittedName>
        <fullName evidence="1">Uncharacterized protein</fullName>
    </submittedName>
</protein>
<dbReference type="Proteomes" id="UP000831701">
    <property type="component" value="Chromosome 5"/>
</dbReference>
<reference evidence="1" key="1">
    <citation type="submission" date="2022-04" db="EMBL/GenBank/DDBJ databases">
        <title>Jade perch genome.</title>
        <authorList>
            <person name="Chao B."/>
        </authorList>
    </citation>
    <scope>NUCLEOTIDE SEQUENCE</scope>
    <source>
        <strain evidence="1">CB-2022</strain>
    </source>
</reference>
<evidence type="ECO:0000313" key="2">
    <source>
        <dbReference type="Proteomes" id="UP000831701"/>
    </source>
</evidence>
<evidence type="ECO:0000313" key="1">
    <source>
        <dbReference type="EMBL" id="KAI3372713.1"/>
    </source>
</evidence>
<keyword evidence="2" id="KW-1185">Reference proteome</keyword>
<comment type="caution">
    <text evidence="1">The sequence shown here is derived from an EMBL/GenBank/DDBJ whole genome shotgun (WGS) entry which is preliminary data.</text>
</comment>